<reference evidence="1" key="2">
    <citation type="journal article" date="2013" name="PLoS ONE">
        <title>A Gene Expression Study of the Activities of Aromatic Ring-Cleavage Dioxygenases in Mycobacterium gilvum PYR-GCK to Changes in Salinity and pH during Pyrene Degradation.</title>
        <authorList>
            <person name="Badejo A.C."/>
            <person name="Badejo A.O."/>
            <person name="Shin K.H."/>
            <person name="Chai Y.G."/>
        </authorList>
    </citation>
    <scope>NUCLEOTIDE SEQUENCE [LARGE SCALE GENOMIC DNA]</scope>
    <source>
        <strain evidence="1">PYR-GCK</strain>
    </source>
</reference>
<name>A4T9G0_MYCGI</name>
<proteinExistence type="predicted"/>
<protein>
    <submittedName>
        <fullName evidence="1">Uncharacterized protein</fullName>
    </submittedName>
</protein>
<evidence type="ECO:0000313" key="1">
    <source>
        <dbReference type="EMBL" id="ABP44491.1"/>
    </source>
</evidence>
<sequence length="122" mass="13473">MRFADGDTLRPNLYASVIFPEVPTRSLPRERLMEKCSDVILRSELDSAKLLTTRDDQDCRGAAAGTAPQGCGSADIRKTKGDFAFRHRSIPRRSRFVVPSVAFAAVRGGVPRRTQFSSGMSR</sequence>
<accession>A4T9G0</accession>
<dbReference type="EMBL" id="CP000656">
    <property type="protein sequence ID" value="ABP44491.1"/>
    <property type="molecule type" value="Genomic_DNA"/>
</dbReference>
<dbReference type="AlphaFoldDB" id="A4T9G0"/>
<organism evidence="1">
    <name type="scientific">Mycolicibacterium gilvum (strain PYR-GCK)</name>
    <name type="common">Mycobacterium gilvum (strain PYR-GCK)</name>
    <dbReference type="NCBI Taxonomy" id="350054"/>
    <lineage>
        <taxon>Bacteria</taxon>
        <taxon>Bacillati</taxon>
        <taxon>Actinomycetota</taxon>
        <taxon>Actinomycetes</taxon>
        <taxon>Mycobacteriales</taxon>
        <taxon>Mycobacteriaceae</taxon>
        <taxon>Mycolicibacterium</taxon>
    </lineage>
</organism>
<dbReference type="KEGG" id="mgi:Mflv_2013"/>
<dbReference type="HOGENOM" id="CLU_2024142_0_0_11"/>
<reference evidence="1" key="1">
    <citation type="submission" date="2007-04" db="EMBL/GenBank/DDBJ databases">
        <authorList>
            <consortium name="US DOE Joint Genome Institute"/>
            <person name="Copeland A."/>
            <person name="Lucas S."/>
            <person name="Lapidus A."/>
            <person name="Barry K."/>
            <person name="Detter J.C."/>
            <person name="Glavina del Rio T."/>
            <person name="Hammon N."/>
            <person name="Israni S."/>
            <person name="Dalin E."/>
            <person name="Tice H."/>
            <person name="Pitluck S."/>
            <person name="Chain P."/>
            <person name="Malfatti S."/>
            <person name="Shin M."/>
            <person name="Vergez L."/>
            <person name="Schmutz J."/>
            <person name="Larimer F."/>
            <person name="Land M."/>
            <person name="Hauser L."/>
            <person name="Kyrpides N."/>
            <person name="Mikhailova N."/>
            <person name="Miller C."/>
            <person name="Richardson P."/>
        </authorList>
    </citation>
    <scope>NUCLEOTIDE SEQUENCE</scope>
    <source>
        <strain evidence="1">PYR-GCK</strain>
    </source>
</reference>
<gene>
    <name evidence="1" type="ordered locus">Mflv_2013</name>
</gene>